<reference evidence="2 3" key="1">
    <citation type="submission" date="2015-12" db="EMBL/GenBank/DDBJ databases">
        <title>Intraspecies pangenome expansion in the marine bacterium Alteromonas.</title>
        <authorList>
            <person name="Lopez-Perez M."/>
            <person name="Rodriguez-Valera F."/>
        </authorList>
    </citation>
    <scope>NUCLEOTIDE SEQUENCE [LARGE SCALE GENOMIC DNA]</scope>
    <source>
        <strain evidence="2 3">UM8</strain>
        <plasmid evidence="2 3">pAMEDUM8_300</plasmid>
    </source>
</reference>
<dbReference type="AlphaFoldDB" id="A0AAC8XP45"/>
<keyword evidence="1" id="KW-0732">Signal</keyword>
<evidence type="ECO:0000256" key="1">
    <source>
        <dbReference type="SAM" id="SignalP"/>
    </source>
</evidence>
<feature type="chain" id="PRO_5041896631" evidence="1">
    <location>
        <begin position="22"/>
        <end position="283"/>
    </location>
</feature>
<dbReference type="EMBL" id="CP013929">
    <property type="protein sequence ID" value="AMJ80772.1"/>
    <property type="molecule type" value="Genomic_DNA"/>
</dbReference>
<sequence>MKAKILTLLSLVIVANFSVGAEELKYPLEFNEISDSEDNKAMLNVLRESGINNPKRDDSKVGEDARIKKVGEAAFKWGIKEGQYHYQIQYSKELEKYDSKLSQFANFSQFIVDGRLLLPKVSLAERLFEKVANTKVREVGFSITIEQPAKLVSAPPTWRDYLNFHIDKPLKPSAVFLPRSSQEDLVFNYEFKRGWELGRSQAEVILEEGFNRLIVDLENHYNFIESEISNVLRMPTIKTTEMGVVVSADGRTLYGDDVIFTIDQKTTFKSLENWTPIFVSEEE</sequence>
<dbReference type="Proteomes" id="UP000061468">
    <property type="component" value="Plasmid pAMEDUM8_300"/>
</dbReference>
<geneLocation type="plasmid" evidence="2 3">
    <name>pAMEDUM8_300</name>
</geneLocation>
<dbReference type="Pfam" id="PF16932">
    <property type="entry name" value="T4SS_TraI"/>
    <property type="match status" value="1"/>
</dbReference>
<feature type="signal peptide" evidence="1">
    <location>
        <begin position="1"/>
        <end position="21"/>
    </location>
</feature>
<protein>
    <submittedName>
        <fullName evidence="2">Uncharacterized protein</fullName>
    </submittedName>
</protein>
<proteinExistence type="predicted"/>
<gene>
    <name evidence="2" type="ORF">AV942_20525</name>
</gene>
<evidence type="ECO:0000313" key="2">
    <source>
        <dbReference type="EMBL" id="AMJ80772.1"/>
    </source>
</evidence>
<accession>A0AAC8XP45</accession>
<evidence type="ECO:0000313" key="3">
    <source>
        <dbReference type="Proteomes" id="UP000061468"/>
    </source>
</evidence>
<dbReference type="RefSeq" id="WP_015068586.1">
    <property type="nucleotide sequence ID" value="NZ_CAKMLI010000007.1"/>
</dbReference>
<dbReference type="InterPro" id="IPR031618">
    <property type="entry name" value="T4SS_TraI"/>
</dbReference>
<name>A0AAC8XP45_9ALTE</name>
<keyword evidence="2" id="KW-0614">Plasmid</keyword>
<organism evidence="2 3">
    <name type="scientific">Alteromonas mediterranea</name>
    <dbReference type="NCBI Taxonomy" id="314275"/>
    <lineage>
        <taxon>Bacteria</taxon>
        <taxon>Pseudomonadati</taxon>
        <taxon>Pseudomonadota</taxon>
        <taxon>Gammaproteobacteria</taxon>
        <taxon>Alteromonadales</taxon>
        <taxon>Alteromonadaceae</taxon>
        <taxon>Alteromonas/Salinimonas group</taxon>
        <taxon>Alteromonas</taxon>
    </lineage>
</organism>
<dbReference type="GeneID" id="56269205"/>